<proteinExistence type="predicted"/>
<evidence type="ECO:0000313" key="2">
    <source>
        <dbReference type="Proteomes" id="UP000237344"/>
    </source>
</evidence>
<dbReference type="RefSeq" id="WP_110095610.1">
    <property type="nucleotide sequence ID" value="NZ_NKUE01000008.1"/>
</dbReference>
<dbReference type="OrthoDB" id="7282237at2"/>
<evidence type="ECO:0000313" key="1">
    <source>
        <dbReference type="EMBL" id="POF62314.1"/>
    </source>
</evidence>
<name>A0A2S3W093_9PROT</name>
<dbReference type="AlphaFoldDB" id="A0A2S3W093"/>
<reference evidence="1 2" key="1">
    <citation type="submission" date="2018-01" db="EMBL/GenBank/DDBJ databases">
        <title>Draft Genome Sequence of Komagataeibacter maltaceti LMG 1529, a Vinegar Producing Acetic Acid Bacterium Isolated from Malt Vinegar Brewery Acetifiers.</title>
        <authorList>
            <person name="Zhang Q."/>
            <person name="Hollensteiner J."/>
            <person name="Poehlein A."/>
            <person name="Daniel R."/>
        </authorList>
    </citation>
    <scope>NUCLEOTIDE SEQUENCE [LARGE SCALE GENOMIC DNA]</scope>
    <source>
        <strain evidence="1 2">LMG 1529</strain>
    </source>
</reference>
<sequence>MAHPPLRADGLESVVLTHRQYRVVMDFKEIPGTREIWERMGRVRASPAATLPDLWLEIETYEYAMQGLLLHCPVTAGADGVACFDLDGLLLLSSGSEEVVAIPGWRAPERTLLRIDASRLSDDETCGGPVDYG</sequence>
<accession>A0A2S3W093</accession>
<gene>
    <name evidence="1" type="ORF">KMAL_20330</name>
</gene>
<comment type="caution">
    <text evidence="1">The sequence shown here is derived from an EMBL/GenBank/DDBJ whole genome shotgun (WGS) entry which is preliminary data.</text>
</comment>
<dbReference type="Proteomes" id="UP000237344">
    <property type="component" value="Unassembled WGS sequence"/>
</dbReference>
<protein>
    <submittedName>
        <fullName evidence="1">Uncharacterized protein</fullName>
    </submittedName>
</protein>
<organism evidence="1 2">
    <name type="scientific">Novacetimonas maltaceti</name>
    <dbReference type="NCBI Taxonomy" id="1203393"/>
    <lineage>
        <taxon>Bacteria</taxon>
        <taxon>Pseudomonadati</taxon>
        <taxon>Pseudomonadota</taxon>
        <taxon>Alphaproteobacteria</taxon>
        <taxon>Acetobacterales</taxon>
        <taxon>Acetobacteraceae</taxon>
        <taxon>Novacetimonas</taxon>
    </lineage>
</organism>
<keyword evidence="2" id="KW-1185">Reference proteome</keyword>
<dbReference type="EMBL" id="POTC01000027">
    <property type="protein sequence ID" value="POF62314.1"/>
    <property type="molecule type" value="Genomic_DNA"/>
</dbReference>